<keyword evidence="9" id="KW-0732">Signal</keyword>
<keyword evidence="11" id="KW-1185">Reference proteome</keyword>
<evidence type="ECO:0000256" key="2">
    <source>
        <dbReference type="ARBA" id="ARBA00004685"/>
    </source>
</evidence>
<dbReference type="InterPro" id="IPR002403">
    <property type="entry name" value="Cyt_P450_E_grp-IV"/>
</dbReference>
<comment type="similarity">
    <text evidence="3">Belongs to the cytochrome P450 family.</text>
</comment>
<dbReference type="GO" id="GO:0005506">
    <property type="term" value="F:iron ion binding"/>
    <property type="evidence" value="ECO:0007669"/>
    <property type="project" value="InterPro"/>
</dbReference>
<evidence type="ECO:0000256" key="8">
    <source>
        <dbReference type="PIRSR" id="PIRSR602403-1"/>
    </source>
</evidence>
<evidence type="ECO:0000256" key="3">
    <source>
        <dbReference type="ARBA" id="ARBA00010617"/>
    </source>
</evidence>
<evidence type="ECO:0000256" key="9">
    <source>
        <dbReference type="SAM" id="SignalP"/>
    </source>
</evidence>
<dbReference type="InterPro" id="IPR036396">
    <property type="entry name" value="Cyt_P450_sf"/>
</dbReference>
<protein>
    <submittedName>
        <fullName evidence="10">Cytochrome P450</fullName>
    </submittedName>
</protein>
<dbReference type="Proteomes" id="UP000244855">
    <property type="component" value="Unassembled WGS sequence"/>
</dbReference>
<keyword evidence="7" id="KW-0503">Monooxygenase</keyword>
<dbReference type="CDD" id="cd11041">
    <property type="entry name" value="CYP503A1-like"/>
    <property type="match status" value="1"/>
</dbReference>
<keyword evidence="8" id="KW-0349">Heme</keyword>
<dbReference type="STRING" id="97972.A0A2V1D2R3"/>
<dbReference type="PRINTS" id="PR00465">
    <property type="entry name" value="EP450IV"/>
</dbReference>
<evidence type="ECO:0000256" key="4">
    <source>
        <dbReference type="ARBA" id="ARBA00022723"/>
    </source>
</evidence>
<dbReference type="InterPro" id="IPR001128">
    <property type="entry name" value="Cyt_P450"/>
</dbReference>
<name>A0A2V1D2R3_9PLEO</name>
<keyword evidence="6 8" id="KW-0408">Iron</keyword>
<feature type="signal peptide" evidence="9">
    <location>
        <begin position="1"/>
        <end position="19"/>
    </location>
</feature>
<dbReference type="Pfam" id="PF00067">
    <property type="entry name" value="p450"/>
    <property type="match status" value="1"/>
</dbReference>
<dbReference type="GO" id="GO:0016705">
    <property type="term" value="F:oxidoreductase activity, acting on paired donors, with incorporation or reduction of molecular oxygen"/>
    <property type="evidence" value="ECO:0007669"/>
    <property type="project" value="InterPro"/>
</dbReference>
<comment type="cofactor">
    <cofactor evidence="1 8">
        <name>heme</name>
        <dbReference type="ChEBI" id="CHEBI:30413"/>
    </cofactor>
</comment>
<proteinExistence type="inferred from homology"/>
<evidence type="ECO:0000256" key="1">
    <source>
        <dbReference type="ARBA" id="ARBA00001971"/>
    </source>
</evidence>
<feature type="binding site" description="axial binding residue" evidence="8">
    <location>
        <position position="424"/>
    </location>
    <ligand>
        <name>heme</name>
        <dbReference type="ChEBI" id="CHEBI:30413"/>
    </ligand>
    <ligandPart>
        <name>Fe</name>
        <dbReference type="ChEBI" id="CHEBI:18248"/>
    </ligandPart>
</feature>
<reference evidence="10 11" key="1">
    <citation type="journal article" date="2018" name="Sci. Rep.">
        <title>Comparative genomics provides insights into the lifestyle and reveals functional heterogeneity of dark septate endophytic fungi.</title>
        <authorList>
            <person name="Knapp D.G."/>
            <person name="Nemeth J.B."/>
            <person name="Barry K."/>
            <person name="Hainaut M."/>
            <person name="Henrissat B."/>
            <person name="Johnson J."/>
            <person name="Kuo A."/>
            <person name="Lim J.H.P."/>
            <person name="Lipzen A."/>
            <person name="Nolan M."/>
            <person name="Ohm R.A."/>
            <person name="Tamas L."/>
            <person name="Grigoriev I.V."/>
            <person name="Spatafora J.W."/>
            <person name="Nagy L.G."/>
            <person name="Kovacs G.M."/>
        </authorList>
    </citation>
    <scope>NUCLEOTIDE SEQUENCE [LARGE SCALE GENOMIC DNA]</scope>
    <source>
        <strain evidence="10 11">DSE2036</strain>
    </source>
</reference>
<dbReference type="PANTHER" id="PTHR46206">
    <property type="entry name" value="CYTOCHROME P450"/>
    <property type="match status" value="1"/>
</dbReference>
<dbReference type="SUPFAM" id="SSF48264">
    <property type="entry name" value="Cytochrome P450"/>
    <property type="match status" value="1"/>
</dbReference>
<evidence type="ECO:0000256" key="7">
    <source>
        <dbReference type="ARBA" id="ARBA00023033"/>
    </source>
</evidence>
<keyword evidence="5" id="KW-0560">Oxidoreductase</keyword>
<gene>
    <name evidence="10" type="ORF">DM02DRAFT_722143</name>
</gene>
<evidence type="ECO:0000313" key="11">
    <source>
        <dbReference type="Proteomes" id="UP000244855"/>
    </source>
</evidence>
<evidence type="ECO:0000256" key="5">
    <source>
        <dbReference type="ARBA" id="ARBA00023002"/>
    </source>
</evidence>
<dbReference type="EMBL" id="KZ805698">
    <property type="protein sequence ID" value="PVH92285.1"/>
    <property type="molecule type" value="Genomic_DNA"/>
</dbReference>
<comment type="pathway">
    <text evidence="2">Mycotoxin biosynthesis.</text>
</comment>
<accession>A0A2V1D2R3</accession>
<keyword evidence="4 8" id="KW-0479">Metal-binding</keyword>
<feature type="chain" id="PRO_5016020627" evidence="9">
    <location>
        <begin position="20"/>
        <end position="483"/>
    </location>
</feature>
<dbReference type="PANTHER" id="PTHR46206:SF6">
    <property type="entry name" value="CYTOCHROME P450 MONOOXYGENASE AN1598-RELATED"/>
    <property type="match status" value="1"/>
</dbReference>
<dbReference type="GO" id="GO:0020037">
    <property type="term" value="F:heme binding"/>
    <property type="evidence" value="ECO:0007669"/>
    <property type="project" value="InterPro"/>
</dbReference>
<evidence type="ECO:0000313" key="10">
    <source>
        <dbReference type="EMBL" id="PVH92285.1"/>
    </source>
</evidence>
<dbReference type="AlphaFoldDB" id="A0A2V1D2R3"/>
<organism evidence="10 11">
    <name type="scientific">Periconia macrospinosa</name>
    <dbReference type="NCBI Taxonomy" id="97972"/>
    <lineage>
        <taxon>Eukaryota</taxon>
        <taxon>Fungi</taxon>
        <taxon>Dikarya</taxon>
        <taxon>Ascomycota</taxon>
        <taxon>Pezizomycotina</taxon>
        <taxon>Dothideomycetes</taxon>
        <taxon>Pleosporomycetidae</taxon>
        <taxon>Pleosporales</taxon>
        <taxon>Massarineae</taxon>
        <taxon>Periconiaceae</taxon>
        <taxon>Periconia</taxon>
    </lineage>
</organism>
<dbReference type="Gene3D" id="1.10.630.10">
    <property type="entry name" value="Cytochrome P450"/>
    <property type="match status" value="1"/>
</dbReference>
<dbReference type="GO" id="GO:0004497">
    <property type="term" value="F:monooxygenase activity"/>
    <property type="evidence" value="ECO:0007669"/>
    <property type="project" value="UniProtKB-KW"/>
</dbReference>
<evidence type="ECO:0000256" key="6">
    <source>
        <dbReference type="ARBA" id="ARBA00023004"/>
    </source>
</evidence>
<dbReference type="OrthoDB" id="1844152at2759"/>
<sequence length="483" mass="56416">MATIMLLCVFVLSFAYVHAVSLKKNISYPYAGIRFRLEPKFLLRLRFVFGAGSILQDGYSRFKYKPFKVARNDIDLLVLPAKYIDEIRQYTREQLSGIEALAFNVLGRFNRIDILNKSDLHVRVLRNYLTPNMGQVMPNAQDELTYSWQVDVPKCEDWEEVDIQHVLRWVIGRIYARTFIGYPACRNDDWIQTSLDYTRDVFGLTFLTHCFPKFLHPLVLLLAPASWRLGRHEKHAYKDGEPYTLLGGMLKDAKGLERDMEEIVLRQVISSLASIHTSVMTVTYCLLELCRHPEHIEPLREEAKECMEKEQDWARHSTERLPKVDSFICEVHRMHPPSMLIPQRRVREPFTLSNGENVPIGTQFGFPLGPISHDPQIFSDPEKFDGFRYYRKRVAEDLIGKSSKYMATTPSDEHLAFGHGVQACPGRFFAVNEIKLILVFFLMDYEFKQPERQMASPLHFPFEEYLVLNPTLKLMRRRKKHIY</sequence>